<keyword evidence="1" id="KW-1133">Transmembrane helix</keyword>
<evidence type="ECO:0000313" key="4">
    <source>
        <dbReference type="Proteomes" id="UP000490800"/>
    </source>
</evidence>
<name>A0A7X3JZA2_9BACL</name>
<accession>A0A7X3JZA2</accession>
<dbReference type="OrthoDB" id="2577257at2"/>
<dbReference type="RefSeq" id="WP_157335173.1">
    <property type="nucleotide sequence ID" value="NZ_RHLK01000004.1"/>
</dbReference>
<evidence type="ECO:0000259" key="2">
    <source>
        <dbReference type="Pfam" id="PF18153"/>
    </source>
</evidence>
<reference evidence="3 4" key="1">
    <citation type="journal article" date="2019" name="Microorganisms">
        <title>Paenibacillus lutrae sp. nov., A Chitinolytic Species Isolated from A River Otter in Castril Natural Park, Granada, Spain.</title>
        <authorList>
            <person name="Rodriguez M."/>
            <person name="Reina J.C."/>
            <person name="Bejar V."/>
            <person name="Llamas I."/>
        </authorList>
    </citation>
    <scope>NUCLEOTIDE SEQUENCE [LARGE SCALE GENOMIC DNA]</scope>
    <source>
        <strain evidence="3 4">N10</strain>
    </source>
</reference>
<sequence>MYNSNVYWRIWITLGIMIFITIVLFKGPPFNFFLVASAISAAGTSLLLEALLFKQFVWRKFPHLFYPWLCTVPYIGGKWEGVLQSDFIDKETGLKVAPIPTTMEIRHEFDRIKVTLETAKSYSSSYTSDIWIDEGGRKYLCYTYYNDADENRDTNPNHDGTAKLRITIGSDGVPLLEGHYFTGRCTTGKMKFNRIDKKNSKV</sequence>
<dbReference type="EMBL" id="RHLK01000004">
    <property type="protein sequence ID" value="MVO99857.1"/>
    <property type="molecule type" value="Genomic_DNA"/>
</dbReference>
<comment type="caution">
    <text evidence="3">The sequence shown here is derived from an EMBL/GenBank/DDBJ whole genome shotgun (WGS) entry which is preliminary data.</text>
</comment>
<dbReference type="InterPro" id="IPR041208">
    <property type="entry name" value="Cap15"/>
</dbReference>
<dbReference type="Proteomes" id="UP000490800">
    <property type="component" value="Unassembled WGS sequence"/>
</dbReference>
<proteinExistence type="predicted"/>
<feature type="domain" description="CD-NTase-associated protein 15" evidence="2">
    <location>
        <begin position="71"/>
        <end position="194"/>
    </location>
</feature>
<dbReference type="AlphaFoldDB" id="A0A7X3JZA2"/>
<gene>
    <name evidence="3" type="ORF">EDM21_09980</name>
</gene>
<evidence type="ECO:0000313" key="3">
    <source>
        <dbReference type="EMBL" id="MVO99857.1"/>
    </source>
</evidence>
<protein>
    <recommendedName>
        <fullName evidence="2">CD-NTase-associated protein 15 domain-containing protein</fullName>
    </recommendedName>
</protein>
<feature type="transmembrane region" description="Helical" evidence="1">
    <location>
        <begin position="32"/>
        <end position="53"/>
    </location>
</feature>
<keyword evidence="4" id="KW-1185">Reference proteome</keyword>
<keyword evidence="1" id="KW-0812">Transmembrane</keyword>
<evidence type="ECO:0000256" key="1">
    <source>
        <dbReference type="SAM" id="Phobius"/>
    </source>
</evidence>
<keyword evidence="1" id="KW-0472">Membrane</keyword>
<dbReference type="Pfam" id="PF18153">
    <property type="entry name" value="Cap15_CD_rec"/>
    <property type="match status" value="1"/>
</dbReference>
<organism evidence="3 4">
    <name type="scientific">Paenibacillus lutrae</name>
    <dbReference type="NCBI Taxonomy" id="2078573"/>
    <lineage>
        <taxon>Bacteria</taxon>
        <taxon>Bacillati</taxon>
        <taxon>Bacillota</taxon>
        <taxon>Bacilli</taxon>
        <taxon>Bacillales</taxon>
        <taxon>Paenibacillaceae</taxon>
        <taxon>Paenibacillus</taxon>
    </lineage>
</organism>
<feature type="transmembrane region" description="Helical" evidence="1">
    <location>
        <begin position="6"/>
        <end position="25"/>
    </location>
</feature>